<feature type="chain" id="PRO_5002072381" description="Kazal-like domain-containing protein" evidence="2">
    <location>
        <begin position="21"/>
        <end position="154"/>
    </location>
</feature>
<protein>
    <recommendedName>
        <fullName evidence="3">Kazal-like domain-containing protein</fullName>
    </recommendedName>
</protein>
<organism evidence="4">
    <name type="scientific">Lygus hesperus</name>
    <name type="common">Western plant bug</name>
    <dbReference type="NCBI Taxonomy" id="30085"/>
    <lineage>
        <taxon>Eukaryota</taxon>
        <taxon>Metazoa</taxon>
        <taxon>Ecdysozoa</taxon>
        <taxon>Arthropoda</taxon>
        <taxon>Hexapoda</taxon>
        <taxon>Insecta</taxon>
        <taxon>Pterygota</taxon>
        <taxon>Neoptera</taxon>
        <taxon>Paraneoptera</taxon>
        <taxon>Hemiptera</taxon>
        <taxon>Heteroptera</taxon>
        <taxon>Panheteroptera</taxon>
        <taxon>Cimicomorpha</taxon>
        <taxon>Miridae</taxon>
        <taxon>Mirini</taxon>
        <taxon>Lygus</taxon>
    </lineage>
</organism>
<reference evidence="4" key="2">
    <citation type="submission" date="2014-07" db="EMBL/GenBank/DDBJ databases">
        <authorList>
            <person name="Hull J."/>
        </authorList>
    </citation>
    <scope>NUCLEOTIDE SEQUENCE</scope>
</reference>
<keyword evidence="1" id="KW-1133">Transmembrane helix</keyword>
<accession>A0A0A9YFX6</accession>
<keyword evidence="1" id="KW-0472">Membrane</keyword>
<evidence type="ECO:0000256" key="2">
    <source>
        <dbReference type="SAM" id="SignalP"/>
    </source>
</evidence>
<feature type="domain" description="Kazal-like" evidence="3">
    <location>
        <begin position="17"/>
        <end position="67"/>
    </location>
</feature>
<dbReference type="CDD" id="cd00104">
    <property type="entry name" value="KAZAL_FS"/>
    <property type="match status" value="1"/>
</dbReference>
<proteinExistence type="predicted"/>
<dbReference type="InterPro" id="IPR002350">
    <property type="entry name" value="Kazal_dom"/>
</dbReference>
<gene>
    <name evidence="4" type="ORF">CM83_18467</name>
</gene>
<reference evidence="4" key="1">
    <citation type="journal article" date="2014" name="PLoS ONE">
        <title>Transcriptome-Based Identification of ABC Transporters in the Western Tarnished Plant Bug Lygus hesperus.</title>
        <authorList>
            <person name="Hull J.J."/>
            <person name="Chaney K."/>
            <person name="Geib S.M."/>
            <person name="Fabrick J.A."/>
            <person name="Brent C.S."/>
            <person name="Walsh D."/>
            <person name="Lavine L.C."/>
        </authorList>
    </citation>
    <scope>NUCLEOTIDE SEQUENCE</scope>
</reference>
<name>A0A0A9YFX6_LYGHE</name>
<dbReference type="Pfam" id="PF07648">
    <property type="entry name" value="Kazal_2"/>
    <property type="match status" value="1"/>
</dbReference>
<dbReference type="PROSITE" id="PS51465">
    <property type="entry name" value="KAZAL_2"/>
    <property type="match status" value="1"/>
</dbReference>
<dbReference type="AlphaFoldDB" id="A0A0A9YFX6"/>
<dbReference type="InterPro" id="IPR036058">
    <property type="entry name" value="Kazal_dom_sf"/>
</dbReference>
<sequence>MWFKKVELFVFVSCVSVTFGDECFCPTTFDPVCASNGHVFTNTCALECHNLENHENLKLIGTGHCIEHLKLSPTSVDQHKDMCYQQCNNDYQPIVNAPNRKIYWNECYYQCDTRKEKHKHQHYLVLLGILSSIECTILYIIRYVRKRKHYPVFD</sequence>
<keyword evidence="1" id="KW-0812">Transmembrane</keyword>
<dbReference type="SUPFAM" id="SSF100895">
    <property type="entry name" value="Kazal-type serine protease inhibitors"/>
    <property type="match status" value="1"/>
</dbReference>
<feature type="transmembrane region" description="Helical" evidence="1">
    <location>
        <begin position="123"/>
        <end position="141"/>
    </location>
</feature>
<evidence type="ECO:0000259" key="3">
    <source>
        <dbReference type="PROSITE" id="PS51465"/>
    </source>
</evidence>
<dbReference type="EMBL" id="GBHO01011632">
    <property type="protein sequence ID" value="JAG31972.1"/>
    <property type="molecule type" value="Transcribed_RNA"/>
</dbReference>
<dbReference type="Gene3D" id="3.30.60.30">
    <property type="match status" value="1"/>
</dbReference>
<feature type="signal peptide" evidence="2">
    <location>
        <begin position="1"/>
        <end position="20"/>
    </location>
</feature>
<evidence type="ECO:0000313" key="4">
    <source>
        <dbReference type="EMBL" id="JAG31972.1"/>
    </source>
</evidence>
<dbReference type="SMART" id="SM00280">
    <property type="entry name" value="KAZAL"/>
    <property type="match status" value="1"/>
</dbReference>
<evidence type="ECO:0000256" key="1">
    <source>
        <dbReference type="SAM" id="Phobius"/>
    </source>
</evidence>
<keyword evidence="2" id="KW-0732">Signal</keyword>